<organism evidence="1 2">
    <name type="scientific">Paenibacillus rhizosphaerae</name>
    <dbReference type="NCBI Taxonomy" id="297318"/>
    <lineage>
        <taxon>Bacteria</taxon>
        <taxon>Bacillati</taxon>
        <taxon>Bacillota</taxon>
        <taxon>Bacilli</taxon>
        <taxon>Bacillales</taxon>
        <taxon>Paenibacillaceae</taxon>
        <taxon>Paenibacillus</taxon>
    </lineage>
</organism>
<gene>
    <name evidence="1" type="ORF">FHS19_004368</name>
</gene>
<comment type="caution">
    <text evidence="1">The sequence shown here is derived from an EMBL/GenBank/DDBJ whole genome shotgun (WGS) entry which is preliminary data.</text>
</comment>
<evidence type="ECO:0000313" key="2">
    <source>
        <dbReference type="Proteomes" id="UP000517523"/>
    </source>
</evidence>
<reference evidence="1 2" key="1">
    <citation type="submission" date="2020-08" db="EMBL/GenBank/DDBJ databases">
        <title>Genomic Encyclopedia of Type Strains, Phase III (KMG-III): the genomes of soil and plant-associated and newly described type strains.</title>
        <authorList>
            <person name="Whitman W."/>
        </authorList>
    </citation>
    <scope>NUCLEOTIDE SEQUENCE [LARGE SCALE GENOMIC DNA]</scope>
    <source>
        <strain evidence="1 2">CECT 5831</strain>
    </source>
</reference>
<sequence length="37" mass="4346">MIRLDKIRHIAGGPGFNRTAFSYFVWKHGWDEGYTAF</sequence>
<proteinExistence type="predicted"/>
<dbReference type="Proteomes" id="UP000517523">
    <property type="component" value="Unassembled WGS sequence"/>
</dbReference>
<accession>A0A839TT56</accession>
<dbReference type="EMBL" id="JACHXJ010000003">
    <property type="protein sequence ID" value="MBB3129693.1"/>
    <property type="molecule type" value="Genomic_DNA"/>
</dbReference>
<protein>
    <submittedName>
        <fullName evidence="1">Uncharacterized protein</fullName>
    </submittedName>
</protein>
<evidence type="ECO:0000313" key="1">
    <source>
        <dbReference type="EMBL" id="MBB3129693.1"/>
    </source>
</evidence>
<name>A0A839TT56_9BACL</name>
<dbReference type="AlphaFoldDB" id="A0A839TT56"/>